<proteinExistence type="predicted"/>
<dbReference type="PANTHER" id="PTHR45856:SF25">
    <property type="entry name" value="FUNGAL LIPASE-LIKE DOMAIN-CONTAINING PROTEIN"/>
    <property type="match status" value="1"/>
</dbReference>
<evidence type="ECO:0000313" key="4">
    <source>
        <dbReference type="EMBL" id="KAG5495117.1"/>
    </source>
</evidence>
<dbReference type="Gene3D" id="3.40.50.1820">
    <property type="entry name" value="alpha/beta hydrolase"/>
    <property type="match status" value="2"/>
</dbReference>
<evidence type="ECO:0000259" key="3">
    <source>
        <dbReference type="Pfam" id="PF01764"/>
    </source>
</evidence>
<dbReference type="InterPro" id="IPR002921">
    <property type="entry name" value="Fungal_lipase-type"/>
</dbReference>
<evidence type="ECO:0000256" key="1">
    <source>
        <dbReference type="SAM" id="MobiDB-lite"/>
    </source>
</evidence>
<dbReference type="KEGG" id="phet:94288289"/>
<name>A0A836H7J8_9TRYP</name>
<dbReference type="AlphaFoldDB" id="A0A836H7J8"/>
<accession>A0A836H7J8</accession>
<evidence type="ECO:0000313" key="5">
    <source>
        <dbReference type="Proteomes" id="UP000674318"/>
    </source>
</evidence>
<dbReference type="InterPro" id="IPR051218">
    <property type="entry name" value="Sec_MonoDiacylglyc_Lipase"/>
</dbReference>
<dbReference type="PANTHER" id="PTHR45856">
    <property type="entry name" value="ALPHA/BETA-HYDROLASES SUPERFAMILY PROTEIN"/>
    <property type="match status" value="1"/>
</dbReference>
<keyword evidence="2" id="KW-0732">Signal</keyword>
<dbReference type="RefSeq" id="XP_067754369.1">
    <property type="nucleotide sequence ID" value="XM_067898212.1"/>
</dbReference>
<comment type="caution">
    <text evidence="4">The sequence shown here is derived from an EMBL/GenBank/DDBJ whole genome shotgun (WGS) entry which is preliminary data.</text>
</comment>
<feature type="domain" description="Fungal lipase-type" evidence="3">
    <location>
        <begin position="93"/>
        <end position="178"/>
    </location>
</feature>
<protein>
    <recommendedName>
        <fullName evidence="3">Fungal lipase-type domain-containing protein</fullName>
    </recommendedName>
</protein>
<dbReference type="OrthoDB" id="257725at2759"/>
<feature type="domain" description="Fungal lipase-type" evidence="3">
    <location>
        <begin position="179"/>
        <end position="253"/>
    </location>
</feature>
<keyword evidence="5" id="KW-1185">Reference proteome</keyword>
<dbReference type="EMBL" id="JAFJZO010000033">
    <property type="protein sequence ID" value="KAG5495117.1"/>
    <property type="molecule type" value="Genomic_DNA"/>
</dbReference>
<gene>
    <name evidence="4" type="ORF">JKF63_02170</name>
</gene>
<sequence>MKRLLIVIATVAAALLATIAHADKQVTPYLTEVASRSLKYSRVSYCSQQTVAKWSCGPACDAVPGYQTREFFFSQKRDAFGYAGVDTTNQQIVVAFRGTNGAMNWWYNLLYTRIPYTTVRSCGAKCSVHFGFYAMYLSVRPKVMRLVLGLLAQYPGYEVLVTGHSLGGALAVLAAVDLQGHSLGGALAVLAAVDLQDQLNGMSQSTKPVALYTFGAPRVGDKHFAAWTAKILAKGPHYRITHARDPVPHLPPKGFGFLHAPTEVFFRTSESSSMLICDDSSTAESRRCSNKLLSWVVDDHLKYLNENTGCPEETSPKKRSTESAPPMPKHLYARLMWEYLKNGIGA</sequence>
<feature type="chain" id="PRO_5032798920" description="Fungal lipase-type domain-containing protein" evidence="2">
    <location>
        <begin position="23"/>
        <end position="346"/>
    </location>
</feature>
<dbReference type="Proteomes" id="UP000674318">
    <property type="component" value="Unassembled WGS sequence"/>
</dbReference>
<dbReference type="GeneID" id="94288289"/>
<reference evidence="4 5" key="1">
    <citation type="submission" date="2021-02" db="EMBL/GenBank/DDBJ databases">
        <title>Porcisia hertigi Genome sequencing and assembly.</title>
        <authorList>
            <person name="Almutairi H."/>
            <person name="Gatherer D."/>
        </authorList>
    </citation>
    <scope>NUCLEOTIDE SEQUENCE [LARGE SCALE GENOMIC DNA]</scope>
    <source>
        <strain evidence="4 5">C119</strain>
    </source>
</reference>
<dbReference type="GO" id="GO:0006629">
    <property type="term" value="P:lipid metabolic process"/>
    <property type="evidence" value="ECO:0007669"/>
    <property type="project" value="InterPro"/>
</dbReference>
<dbReference type="SUPFAM" id="SSF53474">
    <property type="entry name" value="alpha/beta-Hydrolases"/>
    <property type="match status" value="2"/>
</dbReference>
<dbReference type="Pfam" id="PF01764">
    <property type="entry name" value="Lipase_3"/>
    <property type="match status" value="2"/>
</dbReference>
<feature type="region of interest" description="Disordered" evidence="1">
    <location>
        <begin position="306"/>
        <end position="326"/>
    </location>
</feature>
<dbReference type="CDD" id="cd00519">
    <property type="entry name" value="Lipase_3"/>
    <property type="match status" value="1"/>
</dbReference>
<dbReference type="InterPro" id="IPR029058">
    <property type="entry name" value="AB_hydrolase_fold"/>
</dbReference>
<organism evidence="4 5">
    <name type="scientific">Porcisia hertigi</name>
    <dbReference type="NCBI Taxonomy" id="2761500"/>
    <lineage>
        <taxon>Eukaryota</taxon>
        <taxon>Discoba</taxon>
        <taxon>Euglenozoa</taxon>
        <taxon>Kinetoplastea</taxon>
        <taxon>Metakinetoplastina</taxon>
        <taxon>Trypanosomatida</taxon>
        <taxon>Trypanosomatidae</taxon>
        <taxon>Leishmaniinae</taxon>
        <taxon>Porcisia</taxon>
    </lineage>
</organism>
<feature type="signal peptide" evidence="2">
    <location>
        <begin position="1"/>
        <end position="22"/>
    </location>
</feature>
<evidence type="ECO:0000256" key="2">
    <source>
        <dbReference type="SAM" id="SignalP"/>
    </source>
</evidence>